<dbReference type="AlphaFoldDB" id="A0A9P8VYY6"/>
<dbReference type="InterPro" id="IPR029058">
    <property type="entry name" value="AB_hydrolase_fold"/>
</dbReference>
<dbReference type="PANTHER" id="PTHR48081">
    <property type="entry name" value="AB HYDROLASE SUPERFAMILY PROTEIN C4A8.06C"/>
    <property type="match status" value="1"/>
</dbReference>
<accession>A0A9P8VYY6</accession>
<dbReference type="Proteomes" id="UP000777438">
    <property type="component" value="Unassembled WGS sequence"/>
</dbReference>
<protein>
    <submittedName>
        <fullName evidence="3">Alpha/Beta hydrolase protein</fullName>
    </submittedName>
</protein>
<feature type="domain" description="Alpha/beta hydrolase fold-3" evidence="2">
    <location>
        <begin position="88"/>
        <end position="299"/>
    </location>
</feature>
<dbReference type="InterPro" id="IPR050300">
    <property type="entry name" value="GDXG_lipolytic_enzyme"/>
</dbReference>
<dbReference type="Gene3D" id="3.40.50.1820">
    <property type="entry name" value="alpha/beta hydrolase"/>
    <property type="match status" value="1"/>
</dbReference>
<reference evidence="3 4" key="1">
    <citation type="journal article" date="2021" name="Nat. Commun.">
        <title>Genetic determinants of endophytism in the Arabidopsis root mycobiome.</title>
        <authorList>
            <person name="Mesny F."/>
            <person name="Miyauchi S."/>
            <person name="Thiergart T."/>
            <person name="Pickel B."/>
            <person name="Atanasova L."/>
            <person name="Karlsson M."/>
            <person name="Huettel B."/>
            <person name="Barry K.W."/>
            <person name="Haridas S."/>
            <person name="Chen C."/>
            <person name="Bauer D."/>
            <person name="Andreopoulos W."/>
            <person name="Pangilinan J."/>
            <person name="LaButti K."/>
            <person name="Riley R."/>
            <person name="Lipzen A."/>
            <person name="Clum A."/>
            <person name="Drula E."/>
            <person name="Henrissat B."/>
            <person name="Kohler A."/>
            <person name="Grigoriev I.V."/>
            <person name="Martin F.M."/>
            <person name="Hacquard S."/>
        </authorList>
    </citation>
    <scope>NUCLEOTIDE SEQUENCE [LARGE SCALE GENOMIC DNA]</scope>
    <source>
        <strain evidence="3 4">MPI-CAGE-CH-0241</strain>
    </source>
</reference>
<evidence type="ECO:0000313" key="4">
    <source>
        <dbReference type="Proteomes" id="UP000777438"/>
    </source>
</evidence>
<organism evidence="3 4">
    <name type="scientific">Thelonectria olida</name>
    <dbReference type="NCBI Taxonomy" id="1576542"/>
    <lineage>
        <taxon>Eukaryota</taxon>
        <taxon>Fungi</taxon>
        <taxon>Dikarya</taxon>
        <taxon>Ascomycota</taxon>
        <taxon>Pezizomycotina</taxon>
        <taxon>Sordariomycetes</taxon>
        <taxon>Hypocreomycetidae</taxon>
        <taxon>Hypocreales</taxon>
        <taxon>Nectriaceae</taxon>
        <taxon>Thelonectria</taxon>
    </lineage>
</organism>
<gene>
    <name evidence="3" type="ORF">B0T10DRAFT_461951</name>
</gene>
<comment type="caution">
    <text evidence="3">The sequence shown here is derived from an EMBL/GenBank/DDBJ whole genome shotgun (WGS) entry which is preliminary data.</text>
</comment>
<evidence type="ECO:0000256" key="1">
    <source>
        <dbReference type="ARBA" id="ARBA00022801"/>
    </source>
</evidence>
<dbReference type="OrthoDB" id="408631at2759"/>
<dbReference type="GO" id="GO:0016787">
    <property type="term" value="F:hydrolase activity"/>
    <property type="evidence" value="ECO:0007669"/>
    <property type="project" value="UniProtKB-KW"/>
</dbReference>
<dbReference type="InterPro" id="IPR013094">
    <property type="entry name" value="AB_hydrolase_3"/>
</dbReference>
<dbReference type="EMBL" id="JAGPYM010000017">
    <property type="protein sequence ID" value="KAH6885705.1"/>
    <property type="molecule type" value="Genomic_DNA"/>
</dbReference>
<proteinExistence type="predicted"/>
<keyword evidence="4" id="KW-1185">Reference proteome</keyword>
<sequence length="324" mass="35649">MTSLRYDPEYWTAIEPTRKGPKPPLFKTALEIREFTDTILTQVLGAIPYPPDIKESVYTIQSDDGVEIQLTRFASDEVLASAEPTPAVVYVHGGGIVSCNVKIFAPQIARQAHDAHLPYFAVNYRKAPENPAPCAVEDCFAALKYISEHHKELNIDPTKLALHGDSAGGGIAAGTALMARDRQVAPPLAKQVLIYPMLDDRTELPPDAPILELMSWQSNDNVIAWNAYVGEDKRAKPDADISPYAAPARATSLRGLPPTYIEVGTLDLFRDEDIAYAARLAKDEVEVEFHLWPGLPHGFDGVTTTSWYTRAQEARLSALRTIGI</sequence>
<dbReference type="SUPFAM" id="SSF53474">
    <property type="entry name" value="alpha/beta-Hydrolases"/>
    <property type="match status" value="1"/>
</dbReference>
<name>A0A9P8VYY6_9HYPO</name>
<evidence type="ECO:0000259" key="2">
    <source>
        <dbReference type="Pfam" id="PF07859"/>
    </source>
</evidence>
<keyword evidence="1 3" id="KW-0378">Hydrolase</keyword>
<dbReference type="Pfam" id="PF07859">
    <property type="entry name" value="Abhydrolase_3"/>
    <property type="match status" value="1"/>
</dbReference>
<dbReference type="PANTHER" id="PTHR48081:SF8">
    <property type="entry name" value="ALPHA_BETA HYDROLASE FOLD-3 DOMAIN-CONTAINING PROTEIN-RELATED"/>
    <property type="match status" value="1"/>
</dbReference>
<evidence type="ECO:0000313" key="3">
    <source>
        <dbReference type="EMBL" id="KAH6885705.1"/>
    </source>
</evidence>